<sequence>MASADKLKREIDLHDLAERLEMERPDPNGNYRAPGRADKHPSVSIFFAKEAGHMMWKDHTSGEKGSCIDLVIYCGRADDASAAMKWLHEEFGIPADSPDQPQQKGKLEWLTEKQLAVANDARAYLFDERKIPAPVIDMLQKRGAFGFSDWTNPKKNPGEMGHGGPAISFPARCVLSKQVMGIDYRYFDPALNGDLKTKAQGEKRGYPYIPDPVALKRAKTVIVVESPINAISAIAAFDPQGANKGTTTAIATRGLAVEDIDWRFLVGKKVVCCFDNDPPIKEGPRKGHRPGPEAAWLVHEACTALNIPCFFVDQEKTNWEDVNDLNDYLRKHGTEETKLALLRLEQWLVFGQSGDFKIGRFQRVPLPSHDANVYSLFRTKQDFTSYIKVSQSDEGEEQITPQDLCGFRVASFSRITISSASSVMTGDHDQSEQTLFSASIQSPRHQNTLIRKVFEDDQVHNIELWRKLGAIFRPAQFSRMINILERTAHIGERHVVNFVGLAWLNGKPVYNEGPDCYFTNPKQQCPYYNLRFISGTPVDGKRVIEAYSKTFKQSAALSLLVWAVGCHMKNFLGFWPHYTLQADKGAGKSTVIKRLERTIGFSMLSSQSIKSEFRLLTSVGHTSHPIGWEEISTQDQKVIDRAVSILQESYQHTPTKRSSDMTEFIISAPVLLAGEDVPVQSLQGKLVRSDLTNRKGELLPDDLPRFPVKEWIQFLTTFSRKQIKESFRECNEFLQSKRSSVNSDSTAERMIENYTCVLLAWKLLCEFTGLPSKYGKFVSHLVTEMNTHVSETNATREPWVWILHVILGEIDSGQFRYPYVFDWIDGELCLLIRTSHMMQQLSQTPALKQTFDSLPVKSDRVLKRQLKNAGVILKEPCEKTINTRRVSNLIALGVENLREFGLYPAIPEDVQEREVNQRR</sequence>
<dbReference type="Pfam" id="PF13362">
    <property type="entry name" value="Toprim_3"/>
    <property type="match status" value="1"/>
</dbReference>
<dbReference type="Gene3D" id="3.40.1360.10">
    <property type="match status" value="1"/>
</dbReference>
<keyword evidence="10" id="KW-1185">Reference proteome</keyword>
<name>A0ABY5GP37_9GAMM</name>
<dbReference type="EMBL" id="CP101509">
    <property type="protein sequence ID" value="UTV30886.1"/>
    <property type="molecule type" value="Genomic_DNA"/>
</dbReference>
<dbReference type="SUPFAM" id="SSF57783">
    <property type="entry name" value="Zinc beta-ribbon"/>
    <property type="match status" value="1"/>
</dbReference>
<proteinExistence type="predicted"/>
<evidence type="ECO:0000256" key="4">
    <source>
        <dbReference type="ARBA" id="ARBA00022695"/>
    </source>
</evidence>
<evidence type="ECO:0000256" key="1">
    <source>
        <dbReference type="ARBA" id="ARBA00022478"/>
    </source>
</evidence>
<organism evidence="9 10">
    <name type="scientific">Photobacterium atrarenae</name>
    <dbReference type="NCBI Taxonomy" id="865757"/>
    <lineage>
        <taxon>Bacteria</taxon>
        <taxon>Pseudomonadati</taxon>
        <taxon>Pseudomonadota</taxon>
        <taxon>Gammaproteobacteria</taxon>
        <taxon>Vibrionales</taxon>
        <taxon>Vibrionaceae</taxon>
        <taxon>Photobacterium</taxon>
    </lineage>
</organism>
<keyword evidence="1" id="KW-0240">DNA-directed RNA polymerase</keyword>
<gene>
    <name evidence="9" type="ORF">NNL38_20225</name>
</gene>
<feature type="domain" description="Toprim" evidence="8">
    <location>
        <begin position="221"/>
        <end position="335"/>
    </location>
</feature>
<dbReference type="RefSeq" id="WP_255392256.1">
    <property type="nucleotide sequence ID" value="NZ_CP101509.1"/>
</dbReference>
<keyword evidence="4" id="KW-0548">Nucleotidyltransferase</keyword>
<dbReference type="InterPro" id="IPR034154">
    <property type="entry name" value="TOPRIM_DnaG/twinkle"/>
</dbReference>
<dbReference type="CDD" id="cd01029">
    <property type="entry name" value="TOPRIM_primases"/>
    <property type="match status" value="1"/>
</dbReference>
<dbReference type="InterPro" id="IPR036977">
    <property type="entry name" value="DNA_primase_Znf_CHC2"/>
</dbReference>
<keyword evidence="3" id="KW-0808">Transferase</keyword>
<evidence type="ECO:0000313" key="9">
    <source>
        <dbReference type="EMBL" id="UTV30886.1"/>
    </source>
</evidence>
<evidence type="ECO:0000259" key="8">
    <source>
        <dbReference type="Pfam" id="PF13362"/>
    </source>
</evidence>
<keyword evidence="6" id="KW-0804">Transcription</keyword>
<evidence type="ECO:0000256" key="7">
    <source>
        <dbReference type="SAM" id="MobiDB-lite"/>
    </source>
</evidence>
<keyword evidence="5" id="KW-0235">DNA replication</keyword>
<evidence type="ECO:0000256" key="2">
    <source>
        <dbReference type="ARBA" id="ARBA00022515"/>
    </source>
</evidence>
<evidence type="ECO:0000256" key="3">
    <source>
        <dbReference type="ARBA" id="ARBA00022679"/>
    </source>
</evidence>
<reference evidence="9" key="1">
    <citation type="submission" date="2022-07" db="EMBL/GenBank/DDBJ databases">
        <title>Genome sequencing of Photobacterium atrarenae GJH2-4.</title>
        <authorList>
            <person name="Park S.-J."/>
        </authorList>
    </citation>
    <scope>NUCLEOTIDE SEQUENCE</scope>
    <source>
        <strain evidence="9">GJH2-4</strain>
    </source>
</reference>
<accession>A0ABY5GP37</accession>
<evidence type="ECO:0000256" key="6">
    <source>
        <dbReference type="ARBA" id="ARBA00023163"/>
    </source>
</evidence>
<protein>
    <submittedName>
        <fullName evidence="9">Toprim domain-containing protein</fullName>
    </submittedName>
</protein>
<evidence type="ECO:0000256" key="5">
    <source>
        <dbReference type="ARBA" id="ARBA00022705"/>
    </source>
</evidence>
<dbReference type="InterPro" id="IPR006171">
    <property type="entry name" value="TOPRIM_dom"/>
</dbReference>
<feature type="region of interest" description="Disordered" evidence="7">
    <location>
        <begin position="18"/>
        <end position="38"/>
    </location>
</feature>
<evidence type="ECO:0000313" key="10">
    <source>
        <dbReference type="Proteomes" id="UP001057998"/>
    </source>
</evidence>
<keyword evidence="2" id="KW-0639">Primosome</keyword>
<dbReference type="Gene3D" id="3.90.580.10">
    <property type="entry name" value="Zinc finger, CHC2-type domain"/>
    <property type="match status" value="1"/>
</dbReference>
<dbReference type="Proteomes" id="UP001057998">
    <property type="component" value="Chromosome 2"/>
</dbReference>